<sequence length="208" mass="23379">MKTKILFLFAWLMATATGCSADEPHKELPDTPPAENTEDPTAPAGDRKVLIIYFSHTGNTRTIAGYIHDMVKSDMVELETEDTYTDDYDTLLAQIRQEVADEYCPPLATRIENISLYDVIFVGYPIWVETAAPPVRTFLTSYDLSGKTVVPFCTSGTSSAETSYRLVRSLCPHSTVLEGIQIRRGTYDTARERVTEWLRRIGIVESKE</sequence>
<dbReference type="PROSITE" id="PS50902">
    <property type="entry name" value="FLAVODOXIN_LIKE"/>
    <property type="match status" value="1"/>
</dbReference>
<dbReference type="Proteomes" id="UP001460202">
    <property type="component" value="Unassembled WGS sequence"/>
</dbReference>
<dbReference type="PANTHER" id="PTHR39201:SF1">
    <property type="entry name" value="FLAVODOXIN-LIKE DOMAIN-CONTAINING PROTEIN"/>
    <property type="match status" value="1"/>
</dbReference>
<feature type="chain" id="PRO_5046632017" evidence="3">
    <location>
        <begin position="22"/>
        <end position="208"/>
    </location>
</feature>
<evidence type="ECO:0000313" key="5">
    <source>
        <dbReference type="EMBL" id="MEQ2546240.1"/>
    </source>
</evidence>
<proteinExistence type="predicted"/>
<dbReference type="InterPro" id="IPR008254">
    <property type="entry name" value="Flavodoxin/NO_synth"/>
</dbReference>
<dbReference type="InterPro" id="IPR001226">
    <property type="entry name" value="Flavodoxin_CS"/>
</dbReference>
<protein>
    <submittedName>
        <fullName evidence="5">Flavodoxin</fullName>
    </submittedName>
</protein>
<reference evidence="5 6" key="1">
    <citation type="submission" date="2024-03" db="EMBL/GenBank/DDBJ databases">
        <title>Human intestinal bacterial collection.</title>
        <authorList>
            <person name="Pauvert C."/>
            <person name="Hitch T.C.A."/>
            <person name="Clavel T."/>
        </authorList>
    </citation>
    <scope>NUCLEOTIDE SEQUENCE [LARGE SCALE GENOMIC DNA]</scope>
    <source>
        <strain evidence="5 6">CLA-KB-H122</strain>
    </source>
</reference>
<dbReference type="GeneID" id="78178399"/>
<dbReference type="RefSeq" id="WP_129649834.1">
    <property type="nucleotide sequence ID" value="NZ_JBBMFL010000027.1"/>
</dbReference>
<dbReference type="InterPro" id="IPR029039">
    <property type="entry name" value="Flavoprotein-like_sf"/>
</dbReference>
<dbReference type="EMBL" id="JBBMFL010000027">
    <property type="protein sequence ID" value="MEQ2546240.1"/>
    <property type="molecule type" value="Genomic_DNA"/>
</dbReference>
<comment type="cofactor">
    <cofactor evidence="1">
        <name>FMN</name>
        <dbReference type="ChEBI" id="CHEBI:58210"/>
    </cofactor>
</comment>
<feature type="signal peptide" evidence="3">
    <location>
        <begin position="1"/>
        <end position="21"/>
    </location>
</feature>
<evidence type="ECO:0000256" key="3">
    <source>
        <dbReference type="SAM" id="SignalP"/>
    </source>
</evidence>
<gene>
    <name evidence="5" type="ORF">WMO46_14940</name>
</gene>
<keyword evidence="6" id="KW-1185">Reference proteome</keyword>
<accession>A0ABV1H0N9</accession>
<name>A0ABV1H0N9_9BACT</name>
<evidence type="ECO:0000313" key="6">
    <source>
        <dbReference type="Proteomes" id="UP001460202"/>
    </source>
</evidence>
<dbReference type="Gene3D" id="3.40.50.360">
    <property type="match status" value="1"/>
</dbReference>
<feature type="region of interest" description="Disordered" evidence="2">
    <location>
        <begin position="22"/>
        <end position="43"/>
    </location>
</feature>
<feature type="domain" description="Flavodoxin-like" evidence="4">
    <location>
        <begin position="49"/>
        <end position="208"/>
    </location>
</feature>
<comment type="caution">
    <text evidence="5">The sequence shown here is derived from an EMBL/GenBank/DDBJ whole genome shotgun (WGS) entry which is preliminary data.</text>
</comment>
<evidence type="ECO:0000256" key="2">
    <source>
        <dbReference type="SAM" id="MobiDB-lite"/>
    </source>
</evidence>
<dbReference type="PANTHER" id="PTHR39201">
    <property type="entry name" value="EXPORTED PROTEIN-RELATED"/>
    <property type="match status" value="1"/>
</dbReference>
<dbReference type="PROSITE" id="PS00201">
    <property type="entry name" value="FLAVODOXIN"/>
    <property type="match status" value="1"/>
</dbReference>
<dbReference type="Pfam" id="PF12682">
    <property type="entry name" value="Flavodoxin_4"/>
    <property type="match status" value="1"/>
</dbReference>
<keyword evidence="3" id="KW-0732">Signal</keyword>
<dbReference type="SUPFAM" id="SSF52218">
    <property type="entry name" value="Flavoproteins"/>
    <property type="match status" value="1"/>
</dbReference>
<evidence type="ECO:0000259" key="4">
    <source>
        <dbReference type="PROSITE" id="PS50902"/>
    </source>
</evidence>
<evidence type="ECO:0000256" key="1">
    <source>
        <dbReference type="ARBA" id="ARBA00001917"/>
    </source>
</evidence>
<organism evidence="5 6">
    <name type="scientific">Alistipes intestinihominis</name>
    <dbReference type="NCBI Taxonomy" id="3133172"/>
    <lineage>
        <taxon>Bacteria</taxon>
        <taxon>Pseudomonadati</taxon>
        <taxon>Bacteroidota</taxon>
        <taxon>Bacteroidia</taxon>
        <taxon>Bacteroidales</taxon>
        <taxon>Rikenellaceae</taxon>
        <taxon>Alistipes</taxon>
    </lineage>
</organism>
<dbReference type="PROSITE" id="PS51257">
    <property type="entry name" value="PROKAR_LIPOPROTEIN"/>
    <property type="match status" value="1"/>
</dbReference>